<reference evidence="5 6" key="1">
    <citation type="submission" date="2024-08" db="EMBL/GenBank/DDBJ databases">
        <title>Insights into the chromosomal genome structure of Flemingia macrophylla.</title>
        <authorList>
            <person name="Ding Y."/>
            <person name="Zhao Y."/>
            <person name="Bi W."/>
            <person name="Wu M."/>
            <person name="Zhao G."/>
            <person name="Gong Y."/>
            <person name="Li W."/>
            <person name="Zhang P."/>
        </authorList>
    </citation>
    <scope>NUCLEOTIDE SEQUENCE [LARGE SCALE GENOMIC DNA]</scope>
    <source>
        <strain evidence="5">DYQJB</strain>
        <tissue evidence="5">Leaf</tissue>
    </source>
</reference>
<sequence>MTEARWLNKNYKPTVEEYLHTSTITGGYSFLAITSYIGMGNIATENIFKWATNEPKILKAGSVIYRLIDDIMSNEFEQKRKHVSSFLECYMNQYGESREAAIHECRKRIANGWKDINEECLMPINVPMPFLKCAFNLACFLDVFYKEKDNFTHSGGLMKKSIQTILIDPVPI</sequence>
<dbReference type="AlphaFoldDB" id="A0ABD1LYG1"/>
<comment type="caution">
    <text evidence="5">The sequence shown here is derived from an EMBL/GenBank/DDBJ whole genome shotgun (WGS) entry which is preliminary data.</text>
</comment>
<dbReference type="Proteomes" id="UP001603857">
    <property type="component" value="Unassembled WGS sequence"/>
</dbReference>
<dbReference type="GO" id="GO:0016829">
    <property type="term" value="F:lyase activity"/>
    <property type="evidence" value="ECO:0007669"/>
    <property type="project" value="UniProtKB-KW"/>
</dbReference>
<organism evidence="5 6">
    <name type="scientific">Flemingia macrophylla</name>
    <dbReference type="NCBI Taxonomy" id="520843"/>
    <lineage>
        <taxon>Eukaryota</taxon>
        <taxon>Viridiplantae</taxon>
        <taxon>Streptophyta</taxon>
        <taxon>Embryophyta</taxon>
        <taxon>Tracheophyta</taxon>
        <taxon>Spermatophyta</taxon>
        <taxon>Magnoliopsida</taxon>
        <taxon>eudicotyledons</taxon>
        <taxon>Gunneridae</taxon>
        <taxon>Pentapetalae</taxon>
        <taxon>rosids</taxon>
        <taxon>fabids</taxon>
        <taxon>Fabales</taxon>
        <taxon>Fabaceae</taxon>
        <taxon>Papilionoideae</taxon>
        <taxon>50 kb inversion clade</taxon>
        <taxon>NPAAA clade</taxon>
        <taxon>indigoferoid/millettioid clade</taxon>
        <taxon>Phaseoleae</taxon>
        <taxon>Flemingia</taxon>
    </lineage>
</organism>
<keyword evidence="3" id="KW-0456">Lyase</keyword>
<keyword evidence="2" id="KW-0479">Metal-binding</keyword>
<dbReference type="GO" id="GO:0046872">
    <property type="term" value="F:metal ion binding"/>
    <property type="evidence" value="ECO:0007669"/>
    <property type="project" value="UniProtKB-KW"/>
</dbReference>
<accession>A0ABD1LYG1</accession>
<protein>
    <recommendedName>
        <fullName evidence="4">Terpene synthase metal-binding domain-containing protein</fullName>
    </recommendedName>
</protein>
<dbReference type="EMBL" id="JBGMDY010000007">
    <property type="protein sequence ID" value="KAL2327950.1"/>
    <property type="molecule type" value="Genomic_DNA"/>
</dbReference>
<dbReference type="SUPFAM" id="SSF48576">
    <property type="entry name" value="Terpenoid synthases"/>
    <property type="match status" value="1"/>
</dbReference>
<dbReference type="InterPro" id="IPR008949">
    <property type="entry name" value="Isoprenoid_synthase_dom_sf"/>
</dbReference>
<keyword evidence="6" id="KW-1185">Reference proteome</keyword>
<evidence type="ECO:0000259" key="4">
    <source>
        <dbReference type="Pfam" id="PF03936"/>
    </source>
</evidence>
<evidence type="ECO:0000256" key="3">
    <source>
        <dbReference type="ARBA" id="ARBA00023239"/>
    </source>
</evidence>
<comment type="cofactor">
    <cofactor evidence="1">
        <name>Mg(2+)</name>
        <dbReference type="ChEBI" id="CHEBI:18420"/>
    </cofactor>
</comment>
<evidence type="ECO:0000256" key="1">
    <source>
        <dbReference type="ARBA" id="ARBA00001946"/>
    </source>
</evidence>
<evidence type="ECO:0000256" key="2">
    <source>
        <dbReference type="ARBA" id="ARBA00022723"/>
    </source>
</evidence>
<dbReference type="Pfam" id="PF03936">
    <property type="entry name" value="Terpene_synth_C"/>
    <property type="match status" value="1"/>
</dbReference>
<name>A0ABD1LYG1_9FABA</name>
<evidence type="ECO:0000313" key="5">
    <source>
        <dbReference type="EMBL" id="KAL2327950.1"/>
    </source>
</evidence>
<dbReference type="InterPro" id="IPR050148">
    <property type="entry name" value="Terpene_synthase-like"/>
</dbReference>
<proteinExistence type="predicted"/>
<feature type="domain" description="Terpene synthase metal-binding" evidence="4">
    <location>
        <begin position="1"/>
        <end position="115"/>
    </location>
</feature>
<dbReference type="PANTHER" id="PTHR31225">
    <property type="entry name" value="OS04G0344100 PROTEIN-RELATED"/>
    <property type="match status" value="1"/>
</dbReference>
<gene>
    <name evidence="5" type="ORF">Fmac_021377</name>
</gene>
<evidence type="ECO:0000313" key="6">
    <source>
        <dbReference type="Proteomes" id="UP001603857"/>
    </source>
</evidence>
<dbReference type="InterPro" id="IPR005630">
    <property type="entry name" value="Terpene_synthase_metal-bd"/>
</dbReference>
<dbReference type="PANTHER" id="PTHR31225:SF221">
    <property type="entry name" value="(-)-GERMACRENE D SYNTHASE"/>
    <property type="match status" value="1"/>
</dbReference>
<dbReference type="Gene3D" id="1.10.600.10">
    <property type="entry name" value="Farnesyl Diphosphate Synthase"/>
    <property type="match status" value="1"/>
</dbReference>